<evidence type="ECO:0000256" key="3">
    <source>
        <dbReference type="ARBA" id="ARBA00022833"/>
    </source>
</evidence>
<dbReference type="InterPro" id="IPR026516">
    <property type="entry name" value="THAP1/10"/>
</dbReference>
<dbReference type="PANTHER" id="PTHR46600">
    <property type="entry name" value="THAP DOMAIN-CONTAINING"/>
    <property type="match status" value="1"/>
</dbReference>
<evidence type="ECO:0000259" key="6">
    <source>
        <dbReference type="PROSITE" id="PS50950"/>
    </source>
</evidence>
<name>A0ABQ9JZ84_9CUCU</name>
<keyword evidence="1" id="KW-0479">Metal-binding</keyword>
<comment type="caution">
    <text evidence="7">The sequence shown here is derived from an EMBL/GenBank/DDBJ whole genome shotgun (WGS) entry which is preliminary data.</text>
</comment>
<gene>
    <name evidence="7" type="ORF">NQ317_004585</name>
</gene>
<evidence type="ECO:0000313" key="7">
    <source>
        <dbReference type="EMBL" id="KAJ8982929.1"/>
    </source>
</evidence>
<dbReference type="SUPFAM" id="SSF57716">
    <property type="entry name" value="Glucocorticoid receptor-like (DNA-binding domain)"/>
    <property type="match status" value="1"/>
</dbReference>
<proteinExistence type="predicted"/>
<evidence type="ECO:0000256" key="4">
    <source>
        <dbReference type="ARBA" id="ARBA00023125"/>
    </source>
</evidence>
<organism evidence="7 8">
    <name type="scientific">Molorchus minor</name>
    <dbReference type="NCBI Taxonomy" id="1323400"/>
    <lineage>
        <taxon>Eukaryota</taxon>
        <taxon>Metazoa</taxon>
        <taxon>Ecdysozoa</taxon>
        <taxon>Arthropoda</taxon>
        <taxon>Hexapoda</taxon>
        <taxon>Insecta</taxon>
        <taxon>Pterygota</taxon>
        <taxon>Neoptera</taxon>
        <taxon>Endopterygota</taxon>
        <taxon>Coleoptera</taxon>
        <taxon>Polyphaga</taxon>
        <taxon>Cucujiformia</taxon>
        <taxon>Chrysomeloidea</taxon>
        <taxon>Cerambycidae</taxon>
        <taxon>Lamiinae</taxon>
        <taxon>Monochamini</taxon>
        <taxon>Molorchus</taxon>
    </lineage>
</organism>
<evidence type="ECO:0000256" key="5">
    <source>
        <dbReference type="PROSITE-ProRule" id="PRU00309"/>
    </source>
</evidence>
<accession>A0ABQ9JZ84</accession>
<evidence type="ECO:0000256" key="1">
    <source>
        <dbReference type="ARBA" id="ARBA00022723"/>
    </source>
</evidence>
<dbReference type="PROSITE" id="PS50950">
    <property type="entry name" value="ZF_THAP"/>
    <property type="match status" value="1"/>
</dbReference>
<protein>
    <recommendedName>
        <fullName evidence="6">THAP-type domain-containing protein</fullName>
    </recommendedName>
</protein>
<reference evidence="7" key="1">
    <citation type="journal article" date="2023" name="Insect Mol. Biol.">
        <title>Genome sequencing provides insights into the evolution of gene families encoding plant cell wall-degrading enzymes in longhorned beetles.</title>
        <authorList>
            <person name="Shin N.R."/>
            <person name="Okamura Y."/>
            <person name="Kirsch R."/>
            <person name="Pauchet Y."/>
        </authorList>
    </citation>
    <scope>NUCLEOTIDE SEQUENCE</scope>
    <source>
        <strain evidence="7">MMC_N1</strain>
    </source>
</reference>
<evidence type="ECO:0000313" key="8">
    <source>
        <dbReference type="Proteomes" id="UP001162164"/>
    </source>
</evidence>
<dbReference type="PANTHER" id="PTHR46600:SF11">
    <property type="entry name" value="THAP DOMAIN-CONTAINING PROTEIN 10"/>
    <property type="match status" value="1"/>
</dbReference>
<dbReference type="SMART" id="SM00980">
    <property type="entry name" value="THAP"/>
    <property type="match status" value="1"/>
</dbReference>
<dbReference type="Gene3D" id="6.20.210.20">
    <property type="entry name" value="THAP domain"/>
    <property type="match status" value="1"/>
</dbReference>
<dbReference type="InterPro" id="IPR038441">
    <property type="entry name" value="THAP_Znf_sf"/>
</dbReference>
<sequence>MPRCAVKSCMYYKTANCTRDKKKLHLFRFPKDHDRNEVWRALLNLKKEDIFTTSCVCHLHFSEKWFDYEKSPFRLHLKRDAIPILKPEPVD</sequence>
<keyword evidence="4 5" id="KW-0238">DNA-binding</keyword>
<feature type="domain" description="THAP-type" evidence="6">
    <location>
        <begin position="1"/>
        <end position="86"/>
    </location>
</feature>
<keyword evidence="8" id="KW-1185">Reference proteome</keyword>
<dbReference type="EMBL" id="JAPWTJ010000100">
    <property type="protein sequence ID" value="KAJ8982929.1"/>
    <property type="molecule type" value="Genomic_DNA"/>
</dbReference>
<dbReference type="Pfam" id="PF05485">
    <property type="entry name" value="THAP"/>
    <property type="match status" value="1"/>
</dbReference>
<dbReference type="InterPro" id="IPR006612">
    <property type="entry name" value="THAP_Znf"/>
</dbReference>
<dbReference type="Proteomes" id="UP001162164">
    <property type="component" value="Unassembled WGS sequence"/>
</dbReference>
<keyword evidence="2 5" id="KW-0863">Zinc-finger</keyword>
<keyword evidence="3" id="KW-0862">Zinc</keyword>
<evidence type="ECO:0000256" key="2">
    <source>
        <dbReference type="ARBA" id="ARBA00022771"/>
    </source>
</evidence>